<dbReference type="InterPro" id="IPR050052">
    <property type="entry name" value="ATP-dep_Clp_protease_ClpX"/>
</dbReference>
<dbReference type="GO" id="GO:0046983">
    <property type="term" value="F:protein dimerization activity"/>
    <property type="evidence" value="ECO:0007669"/>
    <property type="project" value="UniProtKB-UniRule"/>
</dbReference>
<dbReference type="InterPro" id="IPR059188">
    <property type="entry name" value="Znf_CLPX-like"/>
</dbReference>
<dbReference type="PANTHER" id="PTHR48102:SF7">
    <property type="entry name" value="ATP-DEPENDENT CLP PROTEASE ATP-BINDING SUBUNIT CLPX-LIKE, MITOCHONDRIAL"/>
    <property type="match status" value="1"/>
</dbReference>
<comment type="subunit">
    <text evidence="6">Component of the ClpX-ClpP complex. Forms a hexameric ring that, in the presence of ATP, binds to fourteen ClpP subunits assembled into a disk-like structure with a central cavity, resembling the structure of eukaryotic proteasomes.</text>
</comment>
<dbReference type="GO" id="GO:0051603">
    <property type="term" value="P:proteolysis involved in protein catabolic process"/>
    <property type="evidence" value="ECO:0007669"/>
    <property type="project" value="TreeGrafter"/>
</dbReference>
<evidence type="ECO:0000259" key="8">
    <source>
        <dbReference type="PROSITE" id="PS51902"/>
    </source>
</evidence>
<comment type="similarity">
    <text evidence="6 7">Belongs to the ClpX chaperone family.</text>
</comment>
<feature type="binding site" evidence="6 7">
    <location>
        <position position="38"/>
    </location>
    <ligand>
        <name>Zn(2+)</name>
        <dbReference type="ChEBI" id="CHEBI:29105"/>
    </ligand>
</feature>
<keyword evidence="1 6" id="KW-0479">Metal-binding</keyword>
<evidence type="ECO:0000256" key="4">
    <source>
        <dbReference type="ARBA" id="ARBA00022840"/>
    </source>
</evidence>
<evidence type="ECO:0000256" key="2">
    <source>
        <dbReference type="ARBA" id="ARBA00022741"/>
    </source>
</evidence>
<keyword evidence="10" id="KW-1185">Reference proteome</keyword>
<dbReference type="NCBIfam" id="NF003745">
    <property type="entry name" value="PRK05342.1"/>
    <property type="match status" value="1"/>
</dbReference>
<dbReference type="CDD" id="cd19497">
    <property type="entry name" value="RecA-like_ClpX"/>
    <property type="match status" value="1"/>
</dbReference>
<dbReference type="Pfam" id="PF07724">
    <property type="entry name" value="AAA_2"/>
    <property type="match status" value="1"/>
</dbReference>
<evidence type="ECO:0000256" key="5">
    <source>
        <dbReference type="ARBA" id="ARBA00023186"/>
    </source>
</evidence>
<dbReference type="GO" id="GO:0140662">
    <property type="term" value="F:ATP-dependent protein folding chaperone"/>
    <property type="evidence" value="ECO:0007669"/>
    <property type="project" value="InterPro"/>
</dbReference>
<feature type="binding site" evidence="6 7">
    <location>
        <position position="12"/>
    </location>
    <ligand>
        <name>Zn(2+)</name>
        <dbReference type="ChEBI" id="CHEBI:29105"/>
    </ligand>
</feature>
<dbReference type="AlphaFoldDB" id="A0A9J6NXS1"/>
<dbReference type="Gene3D" id="3.40.50.300">
    <property type="entry name" value="P-loop containing nucleotide triphosphate hydrolases"/>
    <property type="match status" value="1"/>
</dbReference>
<reference evidence="9" key="2">
    <citation type="submission" date="2021-04" db="EMBL/GenBank/DDBJ databases">
        <authorList>
            <person name="Dong X."/>
        </authorList>
    </citation>
    <scope>NUCLEOTIDE SEQUENCE</scope>
    <source>
        <strain evidence="9">ZWT</strain>
    </source>
</reference>
<keyword evidence="2 6" id="KW-0547">Nucleotide-binding</keyword>
<dbReference type="EMBL" id="JAGSOJ010000001">
    <property type="protein sequence ID" value="MCM1989250.1"/>
    <property type="molecule type" value="Genomic_DNA"/>
</dbReference>
<dbReference type="SUPFAM" id="SSF52540">
    <property type="entry name" value="P-loop containing nucleoside triphosphate hydrolases"/>
    <property type="match status" value="1"/>
</dbReference>
<dbReference type="GO" id="GO:0051301">
    <property type="term" value="P:cell division"/>
    <property type="evidence" value="ECO:0007669"/>
    <property type="project" value="TreeGrafter"/>
</dbReference>
<dbReference type="FunFam" id="1.10.8.60:FF:000002">
    <property type="entry name" value="ATP-dependent Clp protease ATP-binding subunit ClpX"/>
    <property type="match status" value="1"/>
</dbReference>
<dbReference type="NCBIfam" id="TIGR00382">
    <property type="entry name" value="clpX"/>
    <property type="match status" value="1"/>
</dbReference>
<dbReference type="HAMAP" id="MF_00175">
    <property type="entry name" value="ClpX"/>
    <property type="match status" value="1"/>
</dbReference>
<evidence type="ECO:0000256" key="7">
    <source>
        <dbReference type="PROSITE-ProRule" id="PRU01250"/>
    </source>
</evidence>
<dbReference type="GO" id="GO:0009376">
    <property type="term" value="C:HslUV protease complex"/>
    <property type="evidence" value="ECO:0007669"/>
    <property type="project" value="TreeGrafter"/>
</dbReference>
<evidence type="ECO:0000313" key="9">
    <source>
        <dbReference type="EMBL" id="MCM1989250.1"/>
    </source>
</evidence>
<dbReference type="Proteomes" id="UP001056429">
    <property type="component" value="Unassembled WGS sequence"/>
</dbReference>
<keyword evidence="9" id="KW-0378">Hydrolase</keyword>
<reference evidence="9" key="1">
    <citation type="journal article" date="2021" name="mSystems">
        <title>Bacteria and Archaea Synergistically Convert Glycine Betaine to Biogenic Methane in the Formosa Cold Seep of the South China Sea.</title>
        <authorList>
            <person name="Li L."/>
            <person name="Zhang W."/>
            <person name="Zhang S."/>
            <person name="Song L."/>
            <person name="Sun Q."/>
            <person name="Zhang H."/>
            <person name="Xiang H."/>
            <person name="Dong X."/>
        </authorList>
    </citation>
    <scope>NUCLEOTIDE SEQUENCE</scope>
    <source>
        <strain evidence="9">ZWT</strain>
    </source>
</reference>
<proteinExistence type="inferred from homology"/>
<dbReference type="GO" id="GO:0005524">
    <property type="term" value="F:ATP binding"/>
    <property type="evidence" value="ECO:0007669"/>
    <property type="project" value="UniProtKB-UniRule"/>
</dbReference>
<dbReference type="GO" id="GO:0016887">
    <property type="term" value="F:ATP hydrolysis activity"/>
    <property type="evidence" value="ECO:0007669"/>
    <property type="project" value="InterPro"/>
</dbReference>
<dbReference type="InterPro" id="IPR004487">
    <property type="entry name" value="Clp_protease_ATP-bd_su_ClpX"/>
</dbReference>
<dbReference type="GO" id="GO:0008233">
    <property type="term" value="F:peptidase activity"/>
    <property type="evidence" value="ECO:0007669"/>
    <property type="project" value="UniProtKB-KW"/>
</dbReference>
<name>A0A9J6NXS1_9CLOT</name>
<gene>
    <name evidence="6 9" type="primary">clpX</name>
    <name evidence="9" type="ORF">KDK92_05810</name>
</gene>
<evidence type="ECO:0000256" key="6">
    <source>
        <dbReference type="HAMAP-Rule" id="MF_00175"/>
    </source>
</evidence>
<dbReference type="SMART" id="SM01086">
    <property type="entry name" value="ClpB_D2-small"/>
    <property type="match status" value="1"/>
</dbReference>
<feature type="binding site" evidence="6">
    <location>
        <begin position="117"/>
        <end position="124"/>
    </location>
    <ligand>
        <name>ATP</name>
        <dbReference type="ChEBI" id="CHEBI:30616"/>
    </ligand>
</feature>
<dbReference type="Gene3D" id="6.20.220.10">
    <property type="entry name" value="ClpX chaperone, C4-type zinc finger domain"/>
    <property type="match status" value="1"/>
</dbReference>
<dbReference type="InterPro" id="IPR019489">
    <property type="entry name" value="Clp_ATPase_C"/>
</dbReference>
<dbReference type="SMART" id="SM00382">
    <property type="entry name" value="AAA"/>
    <property type="match status" value="1"/>
</dbReference>
<keyword evidence="3 6" id="KW-0862">Zinc</keyword>
<keyword evidence="9" id="KW-0645">Protease</keyword>
<feature type="domain" description="ClpX-type ZB" evidence="8">
    <location>
        <begin position="1"/>
        <end position="54"/>
    </location>
</feature>
<dbReference type="InterPro" id="IPR038366">
    <property type="entry name" value="Znf_CppX_C4_sf"/>
</dbReference>
<dbReference type="InterPro" id="IPR046425">
    <property type="entry name" value="ClpX_bact"/>
</dbReference>
<dbReference type="PROSITE" id="PS51902">
    <property type="entry name" value="CLPX_ZB"/>
    <property type="match status" value="1"/>
</dbReference>
<organism evidence="9 10">
    <name type="scientific">Oceanirhabdus seepicola</name>
    <dbReference type="NCBI Taxonomy" id="2828781"/>
    <lineage>
        <taxon>Bacteria</taxon>
        <taxon>Bacillati</taxon>
        <taxon>Bacillota</taxon>
        <taxon>Clostridia</taxon>
        <taxon>Eubacteriales</taxon>
        <taxon>Clostridiaceae</taxon>
        <taxon>Oceanirhabdus</taxon>
    </lineage>
</organism>
<evidence type="ECO:0000313" key="10">
    <source>
        <dbReference type="Proteomes" id="UP001056429"/>
    </source>
</evidence>
<comment type="function">
    <text evidence="6">ATP-dependent specificity component of the Clp protease. It directs the protease to specific substrates. Can perform chaperone functions in the absence of ClpP.</text>
</comment>
<protein>
    <recommendedName>
        <fullName evidence="6">ATP-dependent Clp protease ATP-binding subunit ClpX</fullName>
    </recommendedName>
</protein>
<dbReference type="PANTHER" id="PTHR48102">
    <property type="entry name" value="ATP-DEPENDENT CLP PROTEASE ATP-BINDING SUBUNIT CLPX-LIKE, MITOCHONDRIAL-RELATED"/>
    <property type="match status" value="1"/>
</dbReference>
<dbReference type="InterPro" id="IPR027417">
    <property type="entry name" value="P-loop_NTPase"/>
</dbReference>
<dbReference type="RefSeq" id="WP_250858224.1">
    <property type="nucleotide sequence ID" value="NZ_JAGSOJ010000001.1"/>
</dbReference>
<sequence>MKKFNDKKTIRCNFCGKPESQVSKLITGPKHVFICDECIELSYEVIKNEPIGNIQENLSSLPTPVEIKKYLDEYVIGQDRAKKVLSVGVYNHYKRITFNVKGDDTELQKSNILLIGPTGSGKTYLAQTLAKMLNVPFAIADATTLTEAGYVGDDVENILTKLLMNADFDVARAQKGIIYIDEIDKIARKSENPSLTRDVSGEGVQQALLKILEGTTASVPPKGGRKHPHQDFIHIDTSNILFICGGAFDGIHKIIEQRTTSNTMGFGVEIHSKSQNNSDKTMKNLIPSDILKFGLIPEFVGRLPIIITLTSLDEDSLVKILCEPKNSLVRQYKKLFKLEGVELQFTDDALKEIAKKATGRNTGARGLRSIIEDVMTDIMFEVPSKKEIQKVIITKDTIKTYIPEYIFSDDISFISKRKKLHQIEPA</sequence>
<feature type="binding site" evidence="6 7">
    <location>
        <position position="15"/>
    </location>
    <ligand>
        <name>Zn(2+)</name>
        <dbReference type="ChEBI" id="CHEBI:29105"/>
    </ligand>
</feature>
<dbReference type="SMART" id="SM00994">
    <property type="entry name" value="zf-C4_ClpX"/>
    <property type="match status" value="1"/>
</dbReference>
<dbReference type="Pfam" id="PF06689">
    <property type="entry name" value="zf-C4_ClpX"/>
    <property type="match status" value="1"/>
</dbReference>
<dbReference type="Pfam" id="PF10431">
    <property type="entry name" value="ClpB_D2-small"/>
    <property type="match status" value="1"/>
</dbReference>
<dbReference type="GO" id="GO:0008270">
    <property type="term" value="F:zinc ion binding"/>
    <property type="evidence" value="ECO:0007669"/>
    <property type="project" value="UniProtKB-UniRule"/>
</dbReference>
<dbReference type="InterPro" id="IPR003593">
    <property type="entry name" value="AAA+_ATPase"/>
</dbReference>
<comment type="caution">
    <text evidence="9">The sequence shown here is derived from an EMBL/GenBank/DDBJ whole genome shotgun (WGS) entry which is preliminary data.</text>
</comment>
<accession>A0A9J6NXS1</accession>
<dbReference type="Gene3D" id="1.10.8.60">
    <property type="match status" value="1"/>
</dbReference>
<feature type="binding site" evidence="6 7">
    <location>
        <position position="35"/>
    </location>
    <ligand>
        <name>Zn(2+)</name>
        <dbReference type="ChEBI" id="CHEBI:29105"/>
    </ligand>
</feature>
<dbReference type="InterPro" id="IPR003959">
    <property type="entry name" value="ATPase_AAA_core"/>
</dbReference>
<evidence type="ECO:0000256" key="1">
    <source>
        <dbReference type="ARBA" id="ARBA00022723"/>
    </source>
</evidence>
<keyword evidence="4 6" id="KW-0067">ATP-binding</keyword>
<keyword evidence="5 6" id="KW-0143">Chaperone</keyword>
<dbReference type="GO" id="GO:0051082">
    <property type="term" value="F:unfolded protein binding"/>
    <property type="evidence" value="ECO:0007669"/>
    <property type="project" value="UniProtKB-UniRule"/>
</dbReference>
<dbReference type="InterPro" id="IPR010603">
    <property type="entry name" value="Znf_CppX_C4"/>
</dbReference>
<dbReference type="FunFam" id="3.40.50.300:FF:000005">
    <property type="entry name" value="ATP-dependent Clp protease ATP-binding subunit ClpX"/>
    <property type="match status" value="1"/>
</dbReference>
<dbReference type="SUPFAM" id="SSF57716">
    <property type="entry name" value="Glucocorticoid receptor-like (DNA-binding domain)"/>
    <property type="match status" value="1"/>
</dbReference>
<evidence type="ECO:0000256" key="3">
    <source>
        <dbReference type="ARBA" id="ARBA00022833"/>
    </source>
</evidence>